<dbReference type="KEGG" id="amr:AM1_2946"/>
<dbReference type="OrthoDB" id="509618at2"/>
<dbReference type="STRING" id="329726.AM1_2946"/>
<dbReference type="Proteomes" id="UP000000268">
    <property type="component" value="Chromosome"/>
</dbReference>
<protein>
    <recommendedName>
        <fullName evidence="3">DUF3038 domain-containing protein</fullName>
    </recommendedName>
</protein>
<dbReference type="EMBL" id="CP000828">
    <property type="protein sequence ID" value="ABW27943.1"/>
    <property type="molecule type" value="Genomic_DNA"/>
</dbReference>
<name>B0CBF8_ACAM1</name>
<organism evidence="1 2">
    <name type="scientific">Acaryochloris marina (strain MBIC 11017)</name>
    <dbReference type="NCBI Taxonomy" id="329726"/>
    <lineage>
        <taxon>Bacteria</taxon>
        <taxon>Bacillati</taxon>
        <taxon>Cyanobacteriota</taxon>
        <taxon>Cyanophyceae</taxon>
        <taxon>Acaryochloridales</taxon>
        <taxon>Acaryochloridaceae</taxon>
        <taxon>Acaryochloris</taxon>
    </lineage>
</organism>
<accession>B0CBF8</accession>
<proteinExistence type="predicted"/>
<evidence type="ECO:0000313" key="1">
    <source>
        <dbReference type="EMBL" id="ABW27943.1"/>
    </source>
</evidence>
<sequence>MQADSPTEQFTSPILKALPDPDVPAQVCPRRTRIQLDFVLLAIEALDLYASELMLMSLEELQLQDVIENRVDFWQSRNTNPLRRSHQRDSLSLDKAKALVAVGCHIARRQTAQVRQLLNVQRQLAEKQLTPDHSVPLANYLERFRRHFRSRMNPNRTAIAAYKENERLDELALSLLEQVLFCTGTAGMERFWSSLFDGEVA</sequence>
<gene>
    <name evidence="1" type="ordered locus">AM1_2946</name>
</gene>
<dbReference type="HOGENOM" id="CLU_104980_1_0_3"/>
<keyword evidence="2" id="KW-1185">Reference proteome</keyword>
<dbReference type="InterPro" id="IPR021399">
    <property type="entry name" value="DUF3038"/>
</dbReference>
<dbReference type="Pfam" id="PF11237">
    <property type="entry name" value="DUF3038"/>
    <property type="match status" value="1"/>
</dbReference>
<evidence type="ECO:0000313" key="2">
    <source>
        <dbReference type="Proteomes" id="UP000000268"/>
    </source>
</evidence>
<reference evidence="1 2" key="1">
    <citation type="journal article" date="2008" name="Proc. Natl. Acad. Sci. U.S.A.">
        <title>Niche adaptation and genome expansion in the chlorophyll d-producing cyanobacterium Acaryochloris marina.</title>
        <authorList>
            <person name="Swingley W.D."/>
            <person name="Chen M."/>
            <person name="Cheung P.C."/>
            <person name="Conrad A.L."/>
            <person name="Dejesa L.C."/>
            <person name="Hao J."/>
            <person name="Honchak B.M."/>
            <person name="Karbach L.E."/>
            <person name="Kurdoglu A."/>
            <person name="Lahiri S."/>
            <person name="Mastrian S.D."/>
            <person name="Miyashita H."/>
            <person name="Page L."/>
            <person name="Ramakrishna P."/>
            <person name="Satoh S."/>
            <person name="Sattley W.M."/>
            <person name="Shimada Y."/>
            <person name="Taylor H.L."/>
            <person name="Tomo T."/>
            <person name="Tsuchiya T."/>
            <person name="Wang Z.T."/>
            <person name="Raymond J."/>
            <person name="Mimuro M."/>
            <person name="Blankenship R.E."/>
            <person name="Touchman J.W."/>
        </authorList>
    </citation>
    <scope>NUCLEOTIDE SEQUENCE [LARGE SCALE GENOMIC DNA]</scope>
    <source>
        <strain evidence="2">MBIC 11017</strain>
    </source>
</reference>
<dbReference type="RefSeq" id="WP_012163377.1">
    <property type="nucleotide sequence ID" value="NC_009925.1"/>
</dbReference>
<evidence type="ECO:0008006" key="3">
    <source>
        <dbReference type="Google" id="ProtNLM"/>
    </source>
</evidence>
<dbReference type="eggNOG" id="ENOG502Z8IN">
    <property type="taxonomic scope" value="Bacteria"/>
</dbReference>
<dbReference type="AlphaFoldDB" id="B0CBF8"/>